<feature type="transmembrane region" description="Helical" evidence="8">
    <location>
        <begin position="986"/>
        <end position="1012"/>
    </location>
</feature>
<accession>A0A4Q9GK45</accession>
<keyword evidence="10" id="KW-1185">Reference proteome</keyword>
<feature type="transmembrane region" description="Helical" evidence="8">
    <location>
        <begin position="387"/>
        <end position="410"/>
    </location>
</feature>
<dbReference type="FunFam" id="3.30.70.1430:FF:000001">
    <property type="entry name" value="Efflux pump membrane transporter"/>
    <property type="match status" value="1"/>
</dbReference>
<keyword evidence="6 8" id="KW-1133">Transmembrane helix</keyword>
<dbReference type="RefSeq" id="WP_131002342.1">
    <property type="nucleotide sequence ID" value="NZ_JBHSZR010000005.1"/>
</dbReference>
<comment type="subcellular location">
    <subcellularLocation>
        <location evidence="1">Cell inner membrane</location>
        <topology evidence="1">Multi-pass membrane protein</topology>
    </subcellularLocation>
</comment>
<keyword evidence="2" id="KW-0813">Transport</keyword>
<feature type="transmembrane region" description="Helical" evidence="8">
    <location>
        <begin position="463"/>
        <end position="490"/>
    </location>
</feature>
<dbReference type="SUPFAM" id="SSF82693">
    <property type="entry name" value="Multidrug efflux transporter AcrB pore domain, PN1, PN2, PC1 and PC2 subdomains"/>
    <property type="match status" value="3"/>
</dbReference>
<dbReference type="OrthoDB" id="9807350at2"/>
<dbReference type="Proteomes" id="UP000291613">
    <property type="component" value="Unassembled WGS sequence"/>
</dbReference>
<dbReference type="Gene3D" id="3.30.70.1440">
    <property type="entry name" value="Multidrug efflux transporter AcrB pore domain"/>
    <property type="match status" value="1"/>
</dbReference>
<dbReference type="PANTHER" id="PTHR32063">
    <property type="match status" value="1"/>
</dbReference>
<sequence>MNIAAPFIARPVATTLLAIAVLLAGVLGYLKLPVSSLPQVDFPTIQVSTRLPGANPQTMASLVTAPLERQFGQIPSLDTMTSTSSFGLSRITLRFDLDRDIDGAAQDVQAAINAANSTLPDNLPYPPVFSKVNPANTPVLTVALTSDSIPIRDVSDLADTLVAQRLAEVVGVGRVSVGGGVKPAVRVQADVKRLAAYGLTLESLRTAISGSSVAGPKGSLDGERQSFSISANDQITNAKAYGEVVIATTNGAPVRLRDVADVVDGIEDDSVAATFQGKPAIVIDVQRQPGANTVATVQSLRAALPEIQRAMPAGVRVSIVDDRTDTINASIHEVQLTLALSVGLVVLVVLLFLRTFRATLIAGVALPLSLIATFAVMWAFGFSVDNLSLMALVVGAGFIVDDAIVMIENVQRHIEEGSPPLKAAYEGAREIGFTIVSLTASLVAVFIPLLFMSGLIGRVFREFAATLTIAVVVSMVISLTLTPMMCARLLRAPKNKQSKVGAAAERATAGFIESYRRSLLVILRHQRLTLLVTLATALATGWLYVAAPKGFLPEEDSGLITATLEAGQDVSFVELQRLDALVTAAIRRDDAVRNVVSVLGVGDQTTTPNAGRLSIVLKPHDERNVSATQVIARLNDEAGDIPGISIVFQTAQDLQISTRASRARYQYTLTDSDAKELQAASQRLLERLQDSPVLQNVGSDSRPGGLQARVTVDRLTAGRLGVTMQQIADALYDAYGQRQISTIYGQSNQYRVVLQATPGQSRDMSAVGKLYVPSASGAPVPLASVAEISLESAGLVVSNEEQFPAVTLSFDLAEGYSLSDALAAIEDAEAATDKPATAVGRFSGDVAEFAQSLAGQPWLVLAAVIAIYIVLGVLYESFIHPLTILSTLPSAGLGALIALRLFGLELSIVALIGVILLMGIVKKNAIMMIDFALDAERERGLSPEESIVEAAALRFRPIMMTTLAALLGALPLALASGPGAELRIPLGVTIIGGLLLSQLLTLYTTPVVYLAMERLRLRFGGRQTAPHPEPAE</sequence>
<dbReference type="Gene3D" id="3.30.2090.10">
    <property type="entry name" value="Multidrug efflux transporter AcrB TolC docking domain, DN and DC subdomains"/>
    <property type="match status" value="2"/>
</dbReference>
<dbReference type="InterPro" id="IPR027463">
    <property type="entry name" value="AcrB_DN_DC_subdom"/>
</dbReference>
<feature type="transmembrane region" description="Helical" evidence="8">
    <location>
        <begin position="953"/>
        <end position="974"/>
    </location>
</feature>
<feature type="transmembrane region" description="Helical" evidence="8">
    <location>
        <begin position="334"/>
        <end position="353"/>
    </location>
</feature>
<keyword evidence="7 8" id="KW-0472">Membrane</keyword>
<dbReference type="Gene3D" id="3.30.70.1430">
    <property type="entry name" value="Multidrug efflux transporter AcrB pore domain"/>
    <property type="match status" value="2"/>
</dbReference>
<dbReference type="EMBL" id="SIUB01000002">
    <property type="protein sequence ID" value="TBN54538.1"/>
    <property type="molecule type" value="Genomic_DNA"/>
</dbReference>
<dbReference type="SUPFAM" id="SSF82866">
    <property type="entry name" value="Multidrug efflux transporter AcrB transmembrane domain"/>
    <property type="match status" value="2"/>
</dbReference>
<name>A0A4Q9GK45_9HYPH</name>
<dbReference type="SUPFAM" id="SSF82714">
    <property type="entry name" value="Multidrug efflux transporter AcrB TolC docking domain, DN and DC subdomains"/>
    <property type="match status" value="2"/>
</dbReference>
<keyword evidence="4" id="KW-0997">Cell inner membrane</keyword>
<evidence type="ECO:0000256" key="6">
    <source>
        <dbReference type="ARBA" id="ARBA00022989"/>
    </source>
</evidence>
<keyword evidence="3" id="KW-1003">Cell membrane</keyword>
<organism evidence="9 10">
    <name type="scientific">Hansschlegelia quercus</name>
    <dbReference type="NCBI Taxonomy" id="2528245"/>
    <lineage>
        <taxon>Bacteria</taxon>
        <taxon>Pseudomonadati</taxon>
        <taxon>Pseudomonadota</taxon>
        <taxon>Alphaproteobacteria</taxon>
        <taxon>Hyphomicrobiales</taxon>
        <taxon>Methylopilaceae</taxon>
        <taxon>Hansschlegelia</taxon>
    </lineage>
</organism>
<dbReference type="AlphaFoldDB" id="A0A4Q9GK45"/>
<dbReference type="PRINTS" id="PR00702">
    <property type="entry name" value="ACRIFLAVINRP"/>
</dbReference>
<evidence type="ECO:0000256" key="2">
    <source>
        <dbReference type="ARBA" id="ARBA00022448"/>
    </source>
</evidence>
<feature type="transmembrane region" description="Helical" evidence="8">
    <location>
        <begin position="858"/>
        <end position="875"/>
    </location>
</feature>
<evidence type="ECO:0000256" key="1">
    <source>
        <dbReference type="ARBA" id="ARBA00004429"/>
    </source>
</evidence>
<evidence type="ECO:0000256" key="5">
    <source>
        <dbReference type="ARBA" id="ARBA00022692"/>
    </source>
</evidence>
<feature type="transmembrane region" description="Helical" evidence="8">
    <location>
        <begin position="431"/>
        <end position="451"/>
    </location>
</feature>
<dbReference type="FunFam" id="1.20.1640.10:FF:000001">
    <property type="entry name" value="Efflux pump membrane transporter"/>
    <property type="match status" value="1"/>
</dbReference>
<evidence type="ECO:0000256" key="7">
    <source>
        <dbReference type="ARBA" id="ARBA00023136"/>
    </source>
</evidence>
<reference evidence="9 10" key="1">
    <citation type="submission" date="2019-02" db="EMBL/GenBank/DDBJ databases">
        <title>Hansschlegelia quercus sp. nov., a novel methylotrophic bacterium from buds of oak (Quercus robur L.).</title>
        <authorList>
            <person name="Agafonova N.V."/>
            <person name="Kaparullina E.N."/>
            <person name="Grouzdev D.S."/>
            <person name="Doronina N.V."/>
        </authorList>
    </citation>
    <scope>NUCLEOTIDE SEQUENCE [LARGE SCALE GENOMIC DNA]</scope>
    <source>
        <strain evidence="9 10">Dub</strain>
    </source>
</reference>
<evidence type="ECO:0000256" key="4">
    <source>
        <dbReference type="ARBA" id="ARBA00022519"/>
    </source>
</evidence>
<proteinExistence type="predicted"/>
<dbReference type="GO" id="GO:0005886">
    <property type="term" value="C:plasma membrane"/>
    <property type="evidence" value="ECO:0007669"/>
    <property type="project" value="UniProtKB-SubCell"/>
</dbReference>
<dbReference type="Pfam" id="PF00873">
    <property type="entry name" value="ACR_tran"/>
    <property type="match status" value="1"/>
</dbReference>
<dbReference type="Gene3D" id="3.30.70.1320">
    <property type="entry name" value="Multidrug efflux transporter AcrB pore domain like"/>
    <property type="match status" value="1"/>
</dbReference>
<gene>
    <name evidence="9" type="ORF">EYR15_06840</name>
</gene>
<protein>
    <submittedName>
        <fullName evidence="9">Acriflavine resistance protein B</fullName>
    </submittedName>
</protein>
<keyword evidence="5 8" id="KW-0812">Transmembrane</keyword>
<dbReference type="InterPro" id="IPR001036">
    <property type="entry name" value="Acrflvin-R"/>
</dbReference>
<dbReference type="Gene3D" id="1.20.1640.10">
    <property type="entry name" value="Multidrug efflux transporter AcrB transmembrane domain"/>
    <property type="match status" value="2"/>
</dbReference>
<evidence type="ECO:0000313" key="9">
    <source>
        <dbReference type="EMBL" id="TBN54538.1"/>
    </source>
</evidence>
<dbReference type="PANTHER" id="PTHR32063:SF78">
    <property type="entry name" value="ACRB_ACRD_ACRF FAMILY PROTEIN"/>
    <property type="match status" value="1"/>
</dbReference>
<evidence type="ECO:0000256" key="3">
    <source>
        <dbReference type="ARBA" id="ARBA00022475"/>
    </source>
</evidence>
<feature type="transmembrane region" description="Helical" evidence="8">
    <location>
        <begin position="908"/>
        <end position="933"/>
    </location>
</feature>
<evidence type="ECO:0000313" key="10">
    <source>
        <dbReference type="Proteomes" id="UP000291613"/>
    </source>
</evidence>
<dbReference type="GO" id="GO:0042910">
    <property type="term" value="F:xenobiotic transmembrane transporter activity"/>
    <property type="evidence" value="ECO:0007669"/>
    <property type="project" value="TreeGrafter"/>
</dbReference>
<feature type="transmembrane region" description="Helical" evidence="8">
    <location>
        <begin position="360"/>
        <end position="381"/>
    </location>
</feature>
<comment type="caution">
    <text evidence="9">The sequence shown here is derived from an EMBL/GenBank/DDBJ whole genome shotgun (WGS) entry which is preliminary data.</text>
</comment>
<evidence type="ECO:0000256" key="8">
    <source>
        <dbReference type="SAM" id="Phobius"/>
    </source>
</evidence>